<dbReference type="AlphaFoldDB" id="A0A2T4UBG6"/>
<dbReference type="InterPro" id="IPR043132">
    <property type="entry name" value="BCAT-like_C"/>
</dbReference>
<gene>
    <name evidence="2" type="ORF">C7Y72_21065</name>
</gene>
<protein>
    <submittedName>
        <fullName evidence="2">Aminodeoxychorismate synthase component I</fullName>
    </submittedName>
</protein>
<comment type="caution">
    <text evidence="2">The sequence shown here is derived from an EMBL/GenBank/DDBJ whole genome shotgun (WGS) entry which is preliminary data.</text>
</comment>
<evidence type="ECO:0000259" key="1">
    <source>
        <dbReference type="Pfam" id="PF00425"/>
    </source>
</evidence>
<name>A0A2T4UBG6_9ACTN</name>
<organism evidence="2 3">
    <name type="scientific">Paraconexibacter algicola</name>
    <dbReference type="NCBI Taxonomy" id="2133960"/>
    <lineage>
        <taxon>Bacteria</taxon>
        <taxon>Bacillati</taxon>
        <taxon>Actinomycetota</taxon>
        <taxon>Thermoleophilia</taxon>
        <taxon>Solirubrobacterales</taxon>
        <taxon>Paraconexibacteraceae</taxon>
        <taxon>Paraconexibacter</taxon>
    </lineage>
</organism>
<dbReference type="GO" id="GO:0000162">
    <property type="term" value="P:L-tryptophan biosynthetic process"/>
    <property type="evidence" value="ECO:0007669"/>
    <property type="project" value="TreeGrafter"/>
</dbReference>
<evidence type="ECO:0000313" key="2">
    <source>
        <dbReference type="EMBL" id="PTL54246.1"/>
    </source>
</evidence>
<dbReference type="Gene3D" id="3.30.470.10">
    <property type="match status" value="1"/>
</dbReference>
<dbReference type="SUPFAM" id="SSF56752">
    <property type="entry name" value="D-aminoacid aminotransferase-like PLP-dependent enzymes"/>
    <property type="match status" value="1"/>
</dbReference>
<dbReference type="InterPro" id="IPR001544">
    <property type="entry name" value="Aminotrans_IV"/>
</dbReference>
<dbReference type="EMBL" id="PYYB01000005">
    <property type="protein sequence ID" value="PTL54246.1"/>
    <property type="molecule type" value="Genomic_DNA"/>
</dbReference>
<proteinExistence type="predicted"/>
<evidence type="ECO:0000313" key="3">
    <source>
        <dbReference type="Proteomes" id="UP000240739"/>
    </source>
</evidence>
<feature type="domain" description="Chorismate-utilising enzyme C-terminal" evidence="1">
    <location>
        <begin position="190"/>
        <end position="441"/>
    </location>
</feature>
<dbReference type="InterPro" id="IPR015890">
    <property type="entry name" value="Chorismate_C"/>
</dbReference>
<reference evidence="2 3" key="1">
    <citation type="submission" date="2018-03" db="EMBL/GenBank/DDBJ databases">
        <title>Aquarubrobacter algicola gen. nov., sp. nov., a novel actinobacterium isolated from shallow eutrophic lake during the end of cyanobacterial harmful algal blooms.</title>
        <authorList>
            <person name="Chun S.J."/>
        </authorList>
    </citation>
    <scope>NUCLEOTIDE SEQUENCE [LARGE SCALE GENOMIC DNA]</scope>
    <source>
        <strain evidence="2 3">Seoho-28</strain>
    </source>
</reference>
<dbReference type="PANTHER" id="PTHR11236">
    <property type="entry name" value="AMINOBENZOATE/ANTHRANILATE SYNTHASE"/>
    <property type="match status" value="1"/>
</dbReference>
<dbReference type="SUPFAM" id="SSF56322">
    <property type="entry name" value="ADC synthase"/>
    <property type="match status" value="1"/>
</dbReference>
<dbReference type="InterPro" id="IPR005801">
    <property type="entry name" value="ADC_synthase"/>
</dbReference>
<dbReference type="InterPro" id="IPR043131">
    <property type="entry name" value="BCAT-like_N"/>
</dbReference>
<accession>A0A2T4UBG6</accession>
<dbReference type="PRINTS" id="PR00095">
    <property type="entry name" value="ANTSNTHASEI"/>
</dbReference>
<dbReference type="InterPro" id="IPR019999">
    <property type="entry name" value="Anth_synth_I-like"/>
</dbReference>
<dbReference type="Pfam" id="PF00425">
    <property type="entry name" value="Chorismate_bind"/>
    <property type="match status" value="1"/>
</dbReference>
<dbReference type="InterPro" id="IPR036038">
    <property type="entry name" value="Aminotransferase-like"/>
</dbReference>
<dbReference type="Pfam" id="PF01063">
    <property type="entry name" value="Aminotran_4"/>
    <property type="match status" value="1"/>
</dbReference>
<dbReference type="GO" id="GO:0046820">
    <property type="term" value="F:4-amino-4-deoxychorismate synthase activity"/>
    <property type="evidence" value="ECO:0007669"/>
    <property type="project" value="TreeGrafter"/>
</dbReference>
<dbReference type="NCBIfam" id="NF004530">
    <property type="entry name" value="PRK05877.1"/>
    <property type="match status" value="1"/>
</dbReference>
<keyword evidence="3" id="KW-1185">Reference proteome</keyword>
<sequence>MMPGVSPGPAATAQLLVAPLGVALETWRSPLLLRGRTGATALLGSWAGGSRAVLAPGPPLRVAVDAPEPFAALDDLPAVTAAGDAPAGAVGGGWFGLLGYPLGRALEPVGGPPPRPVPLPGAALAYHDHVLRQDAAGDWWFEALVTPDREPALQERLADLRARAAALVAQDEGPRPVRTGTWRATPSAAGHAAAVAACVERIRHGDLFQANLCQRLDGRLEGDALDVFVRAWAALRPAKAAYVQGPWGVVASLSPELYLERHGRSVLSSPIKGTRPRGPDPVADEEAREELESAEKDRAEHVMIVDLVRNDLGRVCATGTVRVSALAQPREAPGVWHLVSDVRGELPAGVGDAELVRATFPPGSVTGAPKVAAMQVIHELESTGREAYTGAIGLAGPLAGLDLNVAIRTFEARGERIWLGVGGGIVADSTGAGEATEAADKAAPLLAAIGSPPFAADATPAPPPGAGIAPDRRAPVPLPRPEPGRGVFETILVRDGTAVDLDEHLARLTASTLELYGDAVAFRPLVAAARAAIATAGLTAGEARLRIDVVPGLTGRLASHAVCTPLPPAAPSPVVLGPVVVPGGFGPHKWADRRLWDALAERDPGSLPLAVDLDGLVLEAARSSVLARLADGSWVTPPLDGRILPGIARARSIRQLQEIGEAIAERPLPLGELRDAAEILIVNALRGAEPAVLGPARD</sequence>
<dbReference type="PANTHER" id="PTHR11236:SF50">
    <property type="entry name" value="AMINODEOXYCHORISMATE SYNTHASE COMPONENT 1"/>
    <property type="match status" value="1"/>
</dbReference>
<dbReference type="Gene3D" id="3.60.120.10">
    <property type="entry name" value="Anthranilate synthase"/>
    <property type="match status" value="1"/>
</dbReference>
<dbReference type="Proteomes" id="UP000240739">
    <property type="component" value="Unassembled WGS sequence"/>
</dbReference>
<dbReference type="Gene3D" id="3.20.10.10">
    <property type="entry name" value="D-amino Acid Aminotransferase, subunit A, domain 2"/>
    <property type="match status" value="1"/>
</dbReference>